<comment type="caution">
    <text evidence="1">The sequence shown here is derived from an EMBL/GenBank/DDBJ whole genome shotgun (WGS) entry which is preliminary data.</text>
</comment>
<evidence type="ECO:0000313" key="2">
    <source>
        <dbReference type="Proteomes" id="UP001466933"/>
    </source>
</evidence>
<proteinExistence type="predicted"/>
<organism evidence="1 2">
    <name type="scientific">Burkholderia theae</name>
    <dbReference type="NCBI Taxonomy" id="3143496"/>
    <lineage>
        <taxon>Bacteria</taxon>
        <taxon>Pseudomonadati</taxon>
        <taxon>Pseudomonadota</taxon>
        <taxon>Betaproteobacteria</taxon>
        <taxon>Burkholderiales</taxon>
        <taxon>Burkholderiaceae</taxon>
        <taxon>Burkholderia</taxon>
    </lineage>
</organism>
<dbReference type="EMBL" id="JBCPYA010000014">
    <property type="protein sequence ID" value="MEN2473782.1"/>
    <property type="molecule type" value="Genomic_DNA"/>
</dbReference>
<name>A0ABU9WP03_9BURK</name>
<dbReference type="RefSeq" id="WP_343494328.1">
    <property type="nucleotide sequence ID" value="NZ_JBCPYA010000014.1"/>
</dbReference>
<protein>
    <submittedName>
        <fullName evidence="1">Uncharacterized protein</fullName>
    </submittedName>
</protein>
<gene>
    <name evidence="1" type="ORF">VOI36_28120</name>
</gene>
<sequence>MTQSAVRKHVMTLEARSGRSCSSCAVPE</sequence>
<accession>A0ABU9WP03</accession>
<dbReference type="Proteomes" id="UP001466933">
    <property type="component" value="Unassembled WGS sequence"/>
</dbReference>
<reference evidence="1 2" key="1">
    <citation type="submission" date="2024-05" db="EMBL/GenBank/DDBJ databases">
        <title>Burkholderia sp. Nov. a novel bacteria isolated from rhizosphere soil of Camellia sinensis.</title>
        <authorList>
            <person name="Dong Y."/>
        </authorList>
    </citation>
    <scope>NUCLEOTIDE SEQUENCE [LARGE SCALE GENOMIC DNA]</scope>
    <source>
        <strain evidence="1 2">GS2Y</strain>
    </source>
</reference>
<evidence type="ECO:0000313" key="1">
    <source>
        <dbReference type="EMBL" id="MEN2473782.1"/>
    </source>
</evidence>
<keyword evidence="2" id="KW-1185">Reference proteome</keyword>